<proteinExistence type="inferred from homology"/>
<evidence type="ECO:0000256" key="1">
    <source>
        <dbReference type="ARBA" id="ARBA00023125"/>
    </source>
</evidence>
<name>B4CYL7_9BACT</name>
<dbReference type="STRING" id="497964.CfE428DRAFT_1755"/>
<comment type="similarity">
    <text evidence="2">Belongs to the YbaB/EbfC family.</text>
</comment>
<dbReference type="GO" id="GO:0043590">
    <property type="term" value="C:bacterial nucleoid"/>
    <property type="evidence" value="ECO:0007669"/>
    <property type="project" value="UniProtKB-UniRule"/>
</dbReference>
<evidence type="ECO:0000256" key="3">
    <source>
        <dbReference type="SAM" id="Coils"/>
    </source>
</evidence>
<keyword evidence="3" id="KW-0175">Coiled coil</keyword>
<dbReference type="GO" id="GO:0005829">
    <property type="term" value="C:cytosol"/>
    <property type="evidence" value="ECO:0007669"/>
    <property type="project" value="TreeGrafter"/>
</dbReference>
<dbReference type="eggNOG" id="COG0718">
    <property type="taxonomic scope" value="Bacteria"/>
</dbReference>
<dbReference type="PANTHER" id="PTHR33449:SF1">
    <property type="entry name" value="NUCLEOID-ASSOCIATED PROTEIN YBAB"/>
    <property type="match status" value="1"/>
</dbReference>
<sequence length="104" mass="10894">MNLKKMMQQAAKMQEQLAQTQSELADKTVTATAGGGKVTVTANGAGEVLSIKIDKTVVDPEDVESLEDLILSGVQKAIEEGKALQQSEMSKLTAGMGLPPGMGF</sequence>
<keyword evidence="2" id="KW-0963">Cytoplasm</keyword>
<evidence type="ECO:0000313" key="5">
    <source>
        <dbReference type="Proteomes" id="UP000005824"/>
    </source>
</evidence>
<dbReference type="PIRSF" id="PIRSF004555">
    <property type="entry name" value="UCP004555"/>
    <property type="match status" value="1"/>
</dbReference>
<keyword evidence="5" id="KW-1185">Reference proteome</keyword>
<dbReference type="PANTHER" id="PTHR33449">
    <property type="entry name" value="NUCLEOID-ASSOCIATED PROTEIN YBAB"/>
    <property type="match status" value="1"/>
</dbReference>
<dbReference type="SUPFAM" id="SSF82607">
    <property type="entry name" value="YbaB-like"/>
    <property type="match status" value="1"/>
</dbReference>
<dbReference type="EMBL" id="ABVL01000004">
    <property type="protein sequence ID" value="EDY20558.1"/>
    <property type="molecule type" value="Genomic_DNA"/>
</dbReference>
<dbReference type="AlphaFoldDB" id="B4CYL7"/>
<dbReference type="RefSeq" id="WP_006979081.1">
    <property type="nucleotide sequence ID" value="NZ_ABVL01000004.1"/>
</dbReference>
<feature type="coiled-coil region" evidence="3">
    <location>
        <begin position="3"/>
        <end position="30"/>
    </location>
</feature>
<evidence type="ECO:0000256" key="2">
    <source>
        <dbReference type="HAMAP-Rule" id="MF_00274"/>
    </source>
</evidence>
<evidence type="ECO:0000313" key="4">
    <source>
        <dbReference type="EMBL" id="EDY20558.1"/>
    </source>
</evidence>
<comment type="subcellular location">
    <subcellularLocation>
        <location evidence="2">Cytoplasm</location>
        <location evidence="2">Nucleoid</location>
    </subcellularLocation>
</comment>
<dbReference type="NCBIfam" id="TIGR00103">
    <property type="entry name" value="DNA_YbaB_EbfC"/>
    <property type="match status" value="1"/>
</dbReference>
<dbReference type="InterPro" id="IPR036894">
    <property type="entry name" value="YbaB-like_sf"/>
</dbReference>
<comment type="caution">
    <text evidence="4">The sequence shown here is derived from an EMBL/GenBank/DDBJ whole genome shotgun (WGS) entry which is preliminary data.</text>
</comment>
<dbReference type="Proteomes" id="UP000005824">
    <property type="component" value="Unassembled WGS sequence"/>
</dbReference>
<dbReference type="InterPro" id="IPR004401">
    <property type="entry name" value="YbaB/EbfC"/>
</dbReference>
<keyword evidence="1 2" id="KW-0238">DNA-binding</keyword>
<dbReference type="FunCoup" id="B4CYL7">
    <property type="interactions" value="407"/>
</dbReference>
<dbReference type="Gene3D" id="3.30.1310.10">
    <property type="entry name" value="Nucleoid-associated protein YbaB-like domain"/>
    <property type="match status" value="1"/>
</dbReference>
<reference evidence="4 5" key="1">
    <citation type="journal article" date="2011" name="J. Bacteriol.">
        <title>Genome sequence of Chthoniobacter flavus Ellin428, an aerobic heterotrophic soil bacterium.</title>
        <authorList>
            <person name="Kant R."/>
            <person name="van Passel M.W."/>
            <person name="Palva A."/>
            <person name="Lucas S."/>
            <person name="Lapidus A."/>
            <person name="Glavina Del Rio T."/>
            <person name="Dalin E."/>
            <person name="Tice H."/>
            <person name="Bruce D."/>
            <person name="Goodwin L."/>
            <person name="Pitluck S."/>
            <person name="Larimer F.W."/>
            <person name="Land M.L."/>
            <person name="Hauser L."/>
            <person name="Sangwan P."/>
            <person name="de Vos W.M."/>
            <person name="Janssen P.H."/>
            <person name="Smidt H."/>
        </authorList>
    </citation>
    <scope>NUCLEOTIDE SEQUENCE [LARGE SCALE GENOMIC DNA]</scope>
    <source>
        <strain evidence="4 5">Ellin428</strain>
    </source>
</reference>
<comment type="subunit">
    <text evidence="2">Homodimer.</text>
</comment>
<dbReference type="Pfam" id="PF02575">
    <property type="entry name" value="YbaB_DNA_bd"/>
    <property type="match status" value="1"/>
</dbReference>
<organism evidence="4 5">
    <name type="scientific">Chthoniobacter flavus Ellin428</name>
    <dbReference type="NCBI Taxonomy" id="497964"/>
    <lineage>
        <taxon>Bacteria</taxon>
        <taxon>Pseudomonadati</taxon>
        <taxon>Verrucomicrobiota</taxon>
        <taxon>Spartobacteria</taxon>
        <taxon>Chthoniobacterales</taxon>
        <taxon>Chthoniobacteraceae</taxon>
        <taxon>Chthoniobacter</taxon>
    </lineage>
</organism>
<comment type="function">
    <text evidence="2">Binds to DNA and alters its conformation. May be involved in regulation of gene expression, nucleoid organization and DNA protection.</text>
</comment>
<gene>
    <name evidence="4" type="ORF">CfE428DRAFT_1755</name>
</gene>
<protein>
    <recommendedName>
        <fullName evidence="2">Nucleoid-associated protein CfE428DRAFT_1755</fullName>
    </recommendedName>
</protein>
<dbReference type="InParanoid" id="B4CYL7"/>
<dbReference type="GO" id="GO:0003677">
    <property type="term" value="F:DNA binding"/>
    <property type="evidence" value="ECO:0007669"/>
    <property type="project" value="UniProtKB-UniRule"/>
</dbReference>
<dbReference type="HAMAP" id="MF_00274">
    <property type="entry name" value="DNA_YbaB_EbfC"/>
    <property type="match status" value="1"/>
</dbReference>
<accession>B4CYL7</accession>